<dbReference type="AlphaFoldDB" id="A0A7Z0T6I2"/>
<evidence type="ECO:0008006" key="3">
    <source>
        <dbReference type="Google" id="ProtNLM"/>
    </source>
</evidence>
<proteinExistence type="predicted"/>
<evidence type="ECO:0000313" key="2">
    <source>
        <dbReference type="Proteomes" id="UP000526184"/>
    </source>
</evidence>
<dbReference type="RefSeq" id="WP_067321303.1">
    <property type="nucleotide sequence ID" value="NZ_CBCRWS010000001.1"/>
</dbReference>
<dbReference type="OrthoDB" id="95468at2"/>
<reference evidence="1 2" key="1">
    <citation type="submission" date="2020-05" db="EMBL/GenBank/DDBJ databases">
        <title>Streptobacillus felis strain LHL191014123.</title>
        <authorList>
            <person name="Fawzy A."/>
            <person name="Rau J."/>
            <person name="Risse K."/>
            <person name="Schauerte N."/>
            <person name="Geiger C."/>
            <person name="Blom J."/>
            <person name="Imirzalioglu C."/>
            <person name="Falgenhauer J."/>
            <person name="Bach A."/>
            <person name="Herden C."/>
            <person name="Eisenberg T."/>
        </authorList>
    </citation>
    <scope>NUCLEOTIDE SEQUENCE [LARGE SCALE GENOMIC DNA]</scope>
    <source>
        <strain evidence="1 2">LHL191014123</strain>
    </source>
</reference>
<sequence length="167" mass="19721">MKKLLIVSLLFVNISFSKTFQFLQQNFSAEVIENFLINNKKKIKKYKFDYTPDVVKLEVIEPKLNKGEVITYTSGKKTLYSPKIKQTVQQKLSNEDSSIYSILEELSKMDKKETYENKNKKYIFENDILIEIIADKYSIKIKEYIGNKPKKIQYISNTVTLEYLINY</sequence>
<comment type="caution">
    <text evidence="1">The sequence shown here is derived from an EMBL/GenBank/DDBJ whole genome shotgun (WGS) entry which is preliminary data.</text>
</comment>
<organism evidence="1 2">
    <name type="scientific">Streptobacillus felis</name>
    <dbReference type="NCBI Taxonomy" id="1384509"/>
    <lineage>
        <taxon>Bacteria</taxon>
        <taxon>Fusobacteriati</taxon>
        <taxon>Fusobacteriota</taxon>
        <taxon>Fusobacteriia</taxon>
        <taxon>Fusobacteriales</taxon>
        <taxon>Leptotrichiaceae</taxon>
        <taxon>Streptobacillus</taxon>
    </lineage>
</organism>
<name>A0A7Z0T6I2_9FUSO</name>
<protein>
    <recommendedName>
        <fullName evidence="3">Outer membrane lipoprotein carrier protein LolA</fullName>
    </recommendedName>
</protein>
<accession>A0A7Z0T6I2</accession>
<gene>
    <name evidence="1" type="ORF">HP397_00045</name>
</gene>
<dbReference type="Proteomes" id="UP000526184">
    <property type="component" value="Unassembled WGS sequence"/>
</dbReference>
<keyword evidence="2" id="KW-1185">Reference proteome</keyword>
<evidence type="ECO:0000313" key="1">
    <source>
        <dbReference type="EMBL" id="NYV27216.1"/>
    </source>
</evidence>
<dbReference type="EMBL" id="JABMKT010000001">
    <property type="protein sequence ID" value="NYV27216.1"/>
    <property type="molecule type" value="Genomic_DNA"/>
</dbReference>